<evidence type="ECO:0000313" key="1">
    <source>
        <dbReference type="EMBL" id="KAK1838240.1"/>
    </source>
</evidence>
<dbReference type="Proteomes" id="UP001243330">
    <property type="component" value="Unassembled WGS sequence"/>
</dbReference>
<proteinExistence type="predicted"/>
<evidence type="ECO:0000313" key="2">
    <source>
        <dbReference type="Proteomes" id="UP001243330"/>
    </source>
</evidence>
<keyword evidence="2" id="KW-1185">Reference proteome</keyword>
<sequence length="43" mass="4762">MSLSSPNSSRSTHHMANMLMAHGAHECTKTLRNCRPPELRALS</sequence>
<name>A0AAD9A0A1_9PEZI</name>
<gene>
    <name evidence="1" type="ORF">CCHR01_19136</name>
</gene>
<organism evidence="1 2">
    <name type="scientific">Colletotrichum chrysophilum</name>
    <dbReference type="NCBI Taxonomy" id="1836956"/>
    <lineage>
        <taxon>Eukaryota</taxon>
        <taxon>Fungi</taxon>
        <taxon>Dikarya</taxon>
        <taxon>Ascomycota</taxon>
        <taxon>Pezizomycotina</taxon>
        <taxon>Sordariomycetes</taxon>
        <taxon>Hypocreomycetidae</taxon>
        <taxon>Glomerellales</taxon>
        <taxon>Glomerellaceae</taxon>
        <taxon>Colletotrichum</taxon>
        <taxon>Colletotrichum gloeosporioides species complex</taxon>
    </lineage>
</organism>
<accession>A0AAD9A0A1</accession>
<dbReference type="AlphaFoldDB" id="A0AAD9A0A1"/>
<protein>
    <submittedName>
        <fullName evidence="1">Uncharacterized protein</fullName>
    </submittedName>
</protein>
<dbReference type="EMBL" id="JAQOWY010000873">
    <property type="protein sequence ID" value="KAK1838240.1"/>
    <property type="molecule type" value="Genomic_DNA"/>
</dbReference>
<comment type="caution">
    <text evidence="1">The sequence shown here is derived from an EMBL/GenBank/DDBJ whole genome shotgun (WGS) entry which is preliminary data.</text>
</comment>
<reference evidence="1" key="1">
    <citation type="submission" date="2023-01" db="EMBL/GenBank/DDBJ databases">
        <title>Colletotrichum chrysophilum M932 genome sequence.</title>
        <authorList>
            <person name="Baroncelli R."/>
        </authorList>
    </citation>
    <scope>NUCLEOTIDE SEQUENCE</scope>
    <source>
        <strain evidence="1">M932</strain>
    </source>
</reference>